<dbReference type="InterPro" id="IPR013689">
    <property type="entry name" value="RNA_helicase_ATP-dep_HrpB_C"/>
</dbReference>
<dbReference type="GO" id="GO:0004386">
    <property type="term" value="F:helicase activity"/>
    <property type="evidence" value="ECO:0007669"/>
    <property type="project" value="UniProtKB-KW"/>
</dbReference>
<dbReference type="SMART" id="SM00490">
    <property type="entry name" value="HELICc"/>
    <property type="match status" value="1"/>
</dbReference>
<dbReference type="InterPro" id="IPR007502">
    <property type="entry name" value="Helicase-assoc_dom"/>
</dbReference>
<proteinExistence type="predicted"/>
<feature type="domain" description="Helicase C-terminal" evidence="6">
    <location>
        <begin position="207"/>
        <end position="372"/>
    </location>
</feature>
<dbReference type="Gene3D" id="1.20.120.1080">
    <property type="match status" value="1"/>
</dbReference>
<gene>
    <name evidence="7" type="ORF">CAP_7848</name>
</gene>
<dbReference type="eggNOG" id="COG1643">
    <property type="taxonomic scope" value="Bacteria"/>
</dbReference>
<name>A0A017SYD0_9BACT</name>
<dbReference type="InterPro" id="IPR001650">
    <property type="entry name" value="Helicase_C-like"/>
</dbReference>
<dbReference type="RefSeq" id="WP_044248821.1">
    <property type="nucleotide sequence ID" value="NZ_ASRX01000072.1"/>
</dbReference>
<dbReference type="PANTHER" id="PTHR43519:SF1">
    <property type="entry name" value="ATP-DEPENDENT RNA HELICASE HRPB"/>
    <property type="match status" value="1"/>
</dbReference>
<dbReference type="CDD" id="cd18791">
    <property type="entry name" value="SF2_C_RHA"/>
    <property type="match status" value="1"/>
</dbReference>
<dbReference type="Pfam" id="PF00271">
    <property type="entry name" value="Helicase_C"/>
    <property type="match status" value="1"/>
</dbReference>
<dbReference type="SUPFAM" id="SSF52540">
    <property type="entry name" value="P-loop containing nucleoside triphosphate hydrolases"/>
    <property type="match status" value="1"/>
</dbReference>
<dbReference type="InterPro" id="IPR049614">
    <property type="entry name" value="HrpB_DEXH"/>
</dbReference>
<evidence type="ECO:0000259" key="5">
    <source>
        <dbReference type="PROSITE" id="PS51192"/>
    </source>
</evidence>
<dbReference type="Gene3D" id="3.40.50.300">
    <property type="entry name" value="P-loop containing nucleotide triphosphate hydrolases"/>
    <property type="match status" value="2"/>
</dbReference>
<comment type="caution">
    <text evidence="7">The sequence shown here is derived from an EMBL/GenBank/DDBJ whole genome shotgun (WGS) entry which is preliminary data.</text>
</comment>
<evidence type="ECO:0000256" key="1">
    <source>
        <dbReference type="ARBA" id="ARBA00022741"/>
    </source>
</evidence>
<evidence type="ECO:0000256" key="4">
    <source>
        <dbReference type="ARBA" id="ARBA00022840"/>
    </source>
</evidence>
<dbReference type="InterPro" id="IPR027417">
    <property type="entry name" value="P-loop_NTPase"/>
</dbReference>
<accession>A0A017SYD0</accession>
<keyword evidence="8" id="KW-1185">Reference proteome</keyword>
<protein>
    <submittedName>
        <fullName evidence="7">ATP-dependent helicase HrpB</fullName>
    </submittedName>
</protein>
<evidence type="ECO:0000256" key="2">
    <source>
        <dbReference type="ARBA" id="ARBA00022801"/>
    </source>
</evidence>
<dbReference type="CDD" id="cd17990">
    <property type="entry name" value="DEXHc_HrpB"/>
    <property type="match status" value="1"/>
</dbReference>
<evidence type="ECO:0000313" key="8">
    <source>
        <dbReference type="Proteomes" id="UP000019678"/>
    </source>
</evidence>
<evidence type="ECO:0000313" key="7">
    <source>
        <dbReference type="EMBL" id="EYF01782.1"/>
    </source>
</evidence>
<dbReference type="Proteomes" id="UP000019678">
    <property type="component" value="Unassembled WGS sequence"/>
</dbReference>
<dbReference type="SMART" id="SM00487">
    <property type="entry name" value="DEXDc"/>
    <property type="match status" value="1"/>
</dbReference>
<feature type="domain" description="Helicase ATP-binding" evidence="5">
    <location>
        <begin position="14"/>
        <end position="178"/>
    </location>
</feature>
<dbReference type="InterPro" id="IPR011545">
    <property type="entry name" value="DEAD/DEAH_box_helicase_dom"/>
</dbReference>
<dbReference type="SMART" id="SM00847">
    <property type="entry name" value="HA2"/>
    <property type="match status" value="1"/>
</dbReference>
<dbReference type="STRING" id="1192034.CAP_7848"/>
<keyword evidence="3 7" id="KW-0347">Helicase</keyword>
<evidence type="ECO:0000259" key="6">
    <source>
        <dbReference type="PROSITE" id="PS51194"/>
    </source>
</evidence>
<dbReference type="EMBL" id="ASRX01000072">
    <property type="protein sequence ID" value="EYF01782.1"/>
    <property type="molecule type" value="Genomic_DNA"/>
</dbReference>
<dbReference type="InterPro" id="IPR010225">
    <property type="entry name" value="HrpB"/>
</dbReference>
<dbReference type="PROSITE" id="PS51194">
    <property type="entry name" value="HELICASE_CTER"/>
    <property type="match status" value="1"/>
</dbReference>
<keyword evidence="2" id="KW-0378">Hydrolase</keyword>
<organism evidence="7 8">
    <name type="scientific">Chondromyces apiculatus DSM 436</name>
    <dbReference type="NCBI Taxonomy" id="1192034"/>
    <lineage>
        <taxon>Bacteria</taxon>
        <taxon>Pseudomonadati</taxon>
        <taxon>Myxococcota</taxon>
        <taxon>Polyangia</taxon>
        <taxon>Polyangiales</taxon>
        <taxon>Polyangiaceae</taxon>
        <taxon>Chondromyces</taxon>
    </lineage>
</organism>
<dbReference type="OrthoDB" id="9805617at2"/>
<dbReference type="FunFam" id="3.40.50.300:FF:002125">
    <property type="entry name" value="ATP-dependent helicase HrpB"/>
    <property type="match status" value="1"/>
</dbReference>
<evidence type="ECO:0000256" key="3">
    <source>
        <dbReference type="ARBA" id="ARBA00022806"/>
    </source>
</evidence>
<keyword evidence="4" id="KW-0067">ATP-binding</keyword>
<dbReference type="Pfam" id="PF00270">
    <property type="entry name" value="DEAD"/>
    <property type="match status" value="1"/>
</dbReference>
<dbReference type="Pfam" id="PF08482">
    <property type="entry name" value="HrpB_C"/>
    <property type="match status" value="1"/>
</dbReference>
<sequence>MQPLPIDPLLPELCTALQTGRAVVLEAPPGAGKTTRVPRALLDHGFAEVGEILVLEPRRIAARMSARRVAEELGEEVGRRVGYSMRFEEASGPETRIRFITEGVLTRRLLGDPELRGVSAVLLDEFHERHLASDVSLALLRRLLRGPRPDLKVVAMSATLDTGPIAAFLGDEAPAPVLRAEGRMFEVTIEHLPRPDDRPLESQIASAVRQLVQEGLEGDVLVFLPGALEIRRSMEACGNLARSADLLLLPLHGTLGPAEQDRAVRRADRRKVIFSTNVAETSVTIDGVTAVIDSGLARVAAHAPWSGLPTLRLAPISKASAAQRAGRAGRTRPGRCLRLYTRLDLAARPDHEAPEVRRADLAEAVLDLHAAGVTDLARFGWLEAPPTAALTAAEDLLVRLGALERKVRGATPHRAADAGAGALQVTATGRRMLHFPTHPRLSRMIVEAERRGIAGDGCALAALAGEREIGAHGGRRGRESGNSDLLAALELLEEAAGARFDPDRLRWMGVDPTRATAVDRTRRQLTRMADRRAPAPTSAEAREEAQLVAILAGFPDRVGRLRRPQNATGRAGREVVLAAGGTAVLAETSVVDGVELVVAVEVEERSEGGRARAVVRSASAIQADWLLDLFTDAIDDTTEAVWIEASERFEVLRRLSYDGLVLEETRLTTVAEGGAAAKTVAAALAARAKARGWRTFTDGDALERWLARVGFARVSCPELGLPVLGDAEVDEVLEDLCAGRRSFAELRQADLAHAVQARLDPATRRVLDDVAPETIALPGGRKARLDYPPDAPPCLASRLQDFFGMSDGPSVARGRVPVVLHLCAPNQRPVQVTTDLRGFWARHYPAVAKELRRKYPKHAWPDDPLTARPPPVGRPR</sequence>
<dbReference type="GO" id="GO:0005524">
    <property type="term" value="F:ATP binding"/>
    <property type="evidence" value="ECO:0007669"/>
    <property type="project" value="UniProtKB-KW"/>
</dbReference>
<dbReference type="PIRSF" id="PIRSF005496">
    <property type="entry name" value="ATP_hel_hrpB"/>
    <property type="match status" value="1"/>
</dbReference>
<dbReference type="PANTHER" id="PTHR43519">
    <property type="entry name" value="ATP-DEPENDENT RNA HELICASE HRPB"/>
    <property type="match status" value="1"/>
</dbReference>
<dbReference type="PROSITE" id="PS51192">
    <property type="entry name" value="HELICASE_ATP_BIND_1"/>
    <property type="match status" value="1"/>
</dbReference>
<reference evidence="7 8" key="1">
    <citation type="submission" date="2013-05" db="EMBL/GenBank/DDBJ databases">
        <title>Genome assembly of Chondromyces apiculatus DSM 436.</title>
        <authorList>
            <person name="Sharma G."/>
            <person name="Khatri I."/>
            <person name="Kaur C."/>
            <person name="Mayilraj S."/>
            <person name="Subramanian S."/>
        </authorList>
    </citation>
    <scope>NUCLEOTIDE SEQUENCE [LARGE SCALE GENOMIC DNA]</scope>
    <source>
        <strain evidence="7 8">DSM 436</strain>
    </source>
</reference>
<keyword evidence="1" id="KW-0547">Nucleotide-binding</keyword>
<dbReference type="InterPro" id="IPR014001">
    <property type="entry name" value="Helicase_ATP-bd"/>
</dbReference>
<dbReference type="NCBIfam" id="TIGR01970">
    <property type="entry name" value="DEAH_box_HrpB"/>
    <property type="match status" value="1"/>
</dbReference>
<dbReference type="GO" id="GO:0003676">
    <property type="term" value="F:nucleic acid binding"/>
    <property type="evidence" value="ECO:0007669"/>
    <property type="project" value="InterPro"/>
</dbReference>
<dbReference type="AlphaFoldDB" id="A0A017SYD0"/>
<dbReference type="GO" id="GO:0016787">
    <property type="term" value="F:hydrolase activity"/>
    <property type="evidence" value="ECO:0007669"/>
    <property type="project" value="UniProtKB-KW"/>
</dbReference>